<sequence>MAFHFSHEQVEATAGALDTGAENLRTELTTLLGKVEDLLGEGFVTEVASERFGEGYRELNSGIDQAINGINEMGTSLRQKSSSVSDFDATGI</sequence>
<dbReference type="Pfam" id="PF06013">
    <property type="entry name" value="WXG100"/>
    <property type="match status" value="1"/>
</dbReference>
<proteinExistence type="predicted"/>
<dbReference type="EMBL" id="PDJE01000001">
    <property type="protein sequence ID" value="PFG30350.1"/>
    <property type="molecule type" value="Genomic_DNA"/>
</dbReference>
<name>A0A2A9DWP2_9MICO</name>
<dbReference type="InterPro" id="IPR036689">
    <property type="entry name" value="ESAT-6-like_sf"/>
</dbReference>
<keyword evidence="2" id="KW-1185">Reference proteome</keyword>
<comment type="caution">
    <text evidence="1">The sequence shown here is derived from an EMBL/GenBank/DDBJ whole genome shotgun (WGS) entry which is preliminary data.</text>
</comment>
<dbReference type="Proteomes" id="UP000221369">
    <property type="component" value="Unassembled WGS sequence"/>
</dbReference>
<dbReference type="AlphaFoldDB" id="A0A2A9DWP2"/>
<gene>
    <name evidence="1" type="ORF">ATJ78_1279</name>
</gene>
<reference evidence="1 2" key="1">
    <citation type="submission" date="2017-10" db="EMBL/GenBank/DDBJ databases">
        <title>Sequencing the genomes of 1000 actinobacteria strains.</title>
        <authorList>
            <person name="Klenk H.-P."/>
        </authorList>
    </citation>
    <scope>NUCLEOTIDE SEQUENCE [LARGE SCALE GENOMIC DNA]</scope>
    <source>
        <strain evidence="1 2">DSM 21798</strain>
    </source>
</reference>
<evidence type="ECO:0000313" key="2">
    <source>
        <dbReference type="Proteomes" id="UP000221369"/>
    </source>
</evidence>
<evidence type="ECO:0000313" key="1">
    <source>
        <dbReference type="EMBL" id="PFG30350.1"/>
    </source>
</evidence>
<dbReference type="Gene3D" id="1.10.287.1060">
    <property type="entry name" value="ESAT-6-like"/>
    <property type="match status" value="1"/>
</dbReference>
<dbReference type="InterPro" id="IPR010310">
    <property type="entry name" value="T7SS_ESAT-6-like"/>
</dbReference>
<organism evidence="1 2">
    <name type="scientific">Paramicrobacterium agarici</name>
    <dbReference type="NCBI Taxonomy" id="630514"/>
    <lineage>
        <taxon>Bacteria</taxon>
        <taxon>Bacillati</taxon>
        <taxon>Actinomycetota</taxon>
        <taxon>Actinomycetes</taxon>
        <taxon>Micrococcales</taxon>
        <taxon>Microbacteriaceae</taxon>
        <taxon>Paramicrobacterium</taxon>
    </lineage>
</organism>
<accession>A0A2A9DWP2</accession>
<protein>
    <submittedName>
        <fullName evidence="1">Type VII secretion system (Wss) protein ESAT-6</fullName>
    </submittedName>
</protein>
<dbReference type="SUPFAM" id="SSF140453">
    <property type="entry name" value="EsxAB dimer-like"/>
    <property type="match status" value="1"/>
</dbReference>
<dbReference type="RefSeq" id="WP_098406823.1">
    <property type="nucleotide sequence ID" value="NZ_PDJE01000001.1"/>
</dbReference>